<dbReference type="Proteomes" id="UP000244956">
    <property type="component" value="Unassembled WGS sequence"/>
</dbReference>
<dbReference type="EMBL" id="QEWP01000003">
    <property type="protein sequence ID" value="PWE00314.1"/>
    <property type="molecule type" value="Genomic_DNA"/>
</dbReference>
<protein>
    <submittedName>
        <fullName evidence="1">Uncharacterized protein</fullName>
    </submittedName>
</protein>
<dbReference type="OrthoDB" id="6400902at2"/>
<name>A0A2U2BB64_9BACT</name>
<organism evidence="1 2">
    <name type="scientific">Marinilabilia rubra</name>
    <dbReference type="NCBI Taxonomy" id="2162893"/>
    <lineage>
        <taxon>Bacteria</taxon>
        <taxon>Pseudomonadati</taxon>
        <taxon>Bacteroidota</taxon>
        <taxon>Bacteroidia</taxon>
        <taxon>Marinilabiliales</taxon>
        <taxon>Marinilabiliaceae</taxon>
        <taxon>Marinilabilia</taxon>
    </lineage>
</organism>
<comment type="caution">
    <text evidence="1">The sequence shown here is derived from an EMBL/GenBank/DDBJ whole genome shotgun (WGS) entry which is preliminary data.</text>
</comment>
<evidence type="ECO:0000313" key="1">
    <source>
        <dbReference type="EMBL" id="PWE00314.1"/>
    </source>
</evidence>
<sequence length="281" mass="32491">MGVYKEYICLFLWISGGLLIPGMSQNREDKDLVLGIPEEKFAHPLYLVGQKTDSAFYYSRIFTPVCDDSVCNLVKLDVYWNLAGKYLSFDTVPGFPLTKNDHQLFVTRDYEKLHSILQDEYSVLSRIEKNELVQTNKPEKQDGVDGYSGATAKELKQDVVEGASFSSFTLWNLVNGDVREIIRKNTIKQYLPKIEQQLLKSHDSDMVLLALKNWNKEDYCSRFDVILELIKRGDALVNFYILKNLQGDILRDKSNQQSIKNIMPQLDEYTRAFIKKYVDTK</sequence>
<evidence type="ECO:0000313" key="2">
    <source>
        <dbReference type="Proteomes" id="UP000244956"/>
    </source>
</evidence>
<dbReference type="RefSeq" id="WP_109263354.1">
    <property type="nucleotide sequence ID" value="NZ_QEWP01000003.1"/>
</dbReference>
<proteinExistence type="predicted"/>
<gene>
    <name evidence="1" type="ORF">DDZ16_05075</name>
</gene>
<dbReference type="AlphaFoldDB" id="A0A2U2BB64"/>
<keyword evidence="2" id="KW-1185">Reference proteome</keyword>
<reference evidence="1 2" key="1">
    <citation type="submission" date="2018-05" db="EMBL/GenBank/DDBJ databases">
        <title>Marinilabilia rubrum sp. nov., isolated from saltern sediment.</title>
        <authorList>
            <person name="Zhang R."/>
        </authorList>
    </citation>
    <scope>NUCLEOTIDE SEQUENCE [LARGE SCALE GENOMIC DNA]</scope>
    <source>
        <strain evidence="1 2">WTE16</strain>
    </source>
</reference>
<accession>A0A2U2BB64</accession>